<dbReference type="GO" id="GO:0015074">
    <property type="term" value="P:DNA integration"/>
    <property type="evidence" value="ECO:0007669"/>
    <property type="project" value="InterPro"/>
</dbReference>
<dbReference type="EMBL" id="CAMXCT020001136">
    <property type="protein sequence ID" value="CAL1140516.1"/>
    <property type="molecule type" value="Genomic_DNA"/>
</dbReference>
<feature type="compositionally biased region" description="Acidic residues" evidence="1">
    <location>
        <begin position="1456"/>
        <end position="1466"/>
    </location>
</feature>
<evidence type="ECO:0000259" key="2">
    <source>
        <dbReference type="PROSITE" id="PS50994"/>
    </source>
</evidence>
<comment type="caution">
    <text evidence="3">The sequence shown here is derived from an EMBL/GenBank/DDBJ whole genome shotgun (WGS) entry which is preliminary data.</text>
</comment>
<evidence type="ECO:0000256" key="1">
    <source>
        <dbReference type="SAM" id="MobiDB-lite"/>
    </source>
</evidence>
<feature type="compositionally biased region" description="Low complexity" evidence="1">
    <location>
        <begin position="192"/>
        <end position="206"/>
    </location>
</feature>
<feature type="compositionally biased region" description="Low complexity" evidence="1">
    <location>
        <begin position="227"/>
        <end position="238"/>
    </location>
</feature>
<dbReference type="PROSITE" id="PS50994">
    <property type="entry name" value="INTEGRASE"/>
    <property type="match status" value="1"/>
</dbReference>
<feature type="region of interest" description="Disordered" evidence="1">
    <location>
        <begin position="463"/>
        <end position="489"/>
    </location>
</feature>
<feature type="domain" description="Integrase catalytic" evidence="2">
    <location>
        <begin position="1012"/>
        <end position="1176"/>
    </location>
</feature>
<dbReference type="SUPFAM" id="SSF53098">
    <property type="entry name" value="Ribonuclease H-like"/>
    <property type="match status" value="1"/>
</dbReference>
<feature type="region of interest" description="Disordered" evidence="1">
    <location>
        <begin position="624"/>
        <end position="644"/>
    </location>
</feature>
<gene>
    <name evidence="3" type="ORF">C1SCF055_LOCUS14437</name>
</gene>
<keyword evidence="5" id="KW-1185">Reference proteome</keyword>
<dbReference type="InterPro" id="IPR001584">
    <property type="entry name" value="Integrase_cat-core"/>
</dbReference>
<dbReference type="Proteomes" id="UP001152797">
    <property type="component" value="Unassembled WGS sequence"/>
</dbReference>
<evidence type="ECO:0000313" key="4">
    <source>
        <dbReference type="EMBL" id="CAL4774453.1"/>
    </source>
</evidence>
<feature type="region of interest" description="Disordered" evidence="1">
    <location>
        <begin position="1657"/>
        <end position="1684"/>
    </location>
</feature>
<feature type="region of interest" description="Disordered" evidence="1">
    <location>
        <begin position="136"/>
        <end position="252"/>
    </location>
</feature>
<feature type="compositionally biased region" description="Basic and acidic residues" evidence="1">
    <location>
        <begin position="1368"/>
        <end position="1385"/>
    </location>
</feature>
<feature type="compositionally biased region" description="Basic and acidic residues" evidence="1">
    <location>
        <begin position="1426"/>
        <end position="1435"/>
    </location>
</feature>
<accession>A0A9P1FT29</accession>
<name>A0A9P1FT29_9DINO</name>
<dbReference type="EMBL" id="CAMXCT010001136">
    <property type="protein sequence ID" value="CAI3987141.1"/>
    <property type="molecule type" value="Genomic_DNA"/>
</dbReference>
<feature type="compositionally biased region" description="Acidic residues" evidence="1">
    <location>
        <begin position="1436"/>
        <end position="1446"/>
    </location>
</feature>
<proteinExistence type="predicted"/>
<reference evidence="4 5" key="2">
    <citation type="submission" date="2024-05" db="EMBL/GenBank/DDBJ databases">
        <authorList>
            <person name="Chen Y."/>
            <person name="Shah S."/>
            <person name="Dougan E. K."/>
            <person name="Thang M."/>
            <person name="Chan C."/>
        </authorList>
    </citation>
    <scope>NUCLEOTIDE SEQUENCE [LARGE SCALE GENOMIC DNA]</scope>
</reference>
<evidence type="ECO:0000313" key="5">
    <source>
        <dbReference type="Proteomes" id="UP001152797"/>
    </source>
</evidence>
<dbReference type="EMBL" id="CAMXCT030001136">
    <property type="protein sequence ID" value="CAL4774453.1"/>
    <property type="molecule type" value="Genomic_DNA"/>
</dbReference>
<dbReference type="Gene3D" id="3.30.420.10">
    <property type="entry name" value="Ribonuclease H-like superfamily/Ribonuclease H"/>
    <property type="match status" value="1"/>
</dbReference>
<dbReference type="GO" id="GO:0003676">
    <property type="term" value="F:nucleic acid binding"/>
    <property type="evidence" value="ECO:0007669"/>
    <property type="project" value="InterPro"/>
</dbReference>
<evidence type="ECO:0000313" key="3">
    <source>
        <dbReference type="EMBL" id="CAI3987141.1"/>
    </source>
</evidence>
<organism evidence="3">
    <name type="scientific">Cladocopium goreaui</name>
    <dbReference type="NCBI Taxonomy" id="2562237"/>
    <lineage>
        <taxon>Eukaryota</taxon>
        <taxon>Sar</taxon>
        <taxon>Alveolata</taxon>
        <taxon>Dinophyceae</taxon>
        <taxon>Suessiales</taxon>
        <taxon>Symbiodiniaceae</taxon>
        <taxon>Cladocopium</taxon>
    </lineage>
</organism>
<protein>
    <submittedName>
        <fullName evidence="4">Copia protein</fullName>
    </submittedName>
</protein>
<feature type="region of interest" description="Disordered" evidence="1">
    <location>
        <begin position="1402"/>
        <end position="1496"/>
    </location>
</feature>
<sequence length="1827" mass="206411">MSLDSKDSFKDLQFNGQPSGYRDFRRKTLLAVASMEDKHAHLAGPRLLSRLSGEAWRATEHLPINKLRSSEGWLEVIKALDNHYRYLPETELHEAIEEFLFQLKRRHHEGATSFSSRFRTQLDRVQTLIAQEREVVRSKRRKKEPLKSTASSSLEETSEDEDDGAGSYGTARAPSRAPSGPLGSPSAEPVRASTAEAAGEPAAPSGTPQPDPATAPEGSVDGDGAKSKASASIAGSRIGTKRRHETHSRGTFEEDHALGLRKMQHMLGTLEPGKLKPTPIFPQSVLGHLYMRKYGLSREQRAQIIRATNGSSRFVDVERIMRASDLEETKDDRRVQKTGRRDAYAVSAKRHKQQVFLADDDESSELVDFENESSETGDDEVLAAAHEDEDDSENDEAIEILEMHKKTKDKFRKAFRSYKDSRKKVKEIRKSRQTYYPVVALNQQSSDATGSSAQVPLQKQQFKYDRKNTAAAKGNPKRKPEKGARKEEANFTETSFITEFNYMVEVNTTVLSEEILLTSIPMGFAIVDTGCTTSVIGQECAERMIEFLKQHQLPLPEEKTLPPVELKGFSGEATTTTKGLLPQDWSPEEVHLEEVESDVCQPNHEPNQPPTATAARIEPAVIDDEDSCSDQNPSNSEPGADRRGVQQTNLALFAYRESPAETAVPIPNEDHPCIEPDTVERDLRAWLGPQAHKLKQPVHMIEVFTDVAPLASQLELESGQTVIRIGIHHGQNLDRLKDRQLLLCLIALTRPRHIWYSWPCGDWGPWSRFNMSKSPKLRDEIMSRRQHHRRYLRTVAEAWNLQNILGGFNHAENPLSSDAWQELDLGEVFDIRVDQCAMGLRCPKTNRPVLKPTRIVTTSPHLARTLQKCRCDHKHEHAHLEGRYKGRNLSSWAEVYPKKFCRIVARALNQESLQSNPPDNHWSDELFAAEASEQEIAPESEGDQSDVPIEKAKAIVAKLHVNTGHASPEQMMRLANRCQSSETIKQVIRNFTCSVCDELKVPVLHRKVTVPHAERPNQIVGVDFVQVEMRREGPDGNLHEEKFNVATCVCMATDFCQQVIVPPGKNALSKAFHNAWTRAYGKPDIVYMDPTQITLSKDFQSYLAHHDIKLLHCAAEAHWQLGRLEIANRVLRGMAQKCWRTTSRPADEVIETCASIRNQHMRKNGFSPCQWFLGHDVKTPGWLGDVSEQRNFPVQSQILSDETFADRMRLREEAARAFIEEHAKDSWRRAIMGRNRPMRGPYRAGQLVYFYRKRGAGQLRTRFGVWQGPGRIVGVESSQGHHVPRIVWVSYNGFLYKCAPESLRPVPEDEDTFRQLARDLAEGKLHPDVIEAEQVALKNAGSFQDLTDDMPVEDDMELASDLDDEPDNADHKGEKRHLEGEEPIRRVSQRFYRSPEYWKKRAAGAPPLGSRQEGVMPDMIIPGDEPSSKRVRIDDQPQEQEYEPSEPYEPSVAPDPPDDDMSEQIEDPQPVPVETTDSPMPEPPAAMESTETTTVPEDAPPHIQSDDEGLIAESNPIKSAEVSLRKLSKEDRALFEKAMQKEWQSWVENRVMSLCKKRGVDPEKIKQWMSLTDDDVYRLEKAAYGLAEDPQTYSIEIGQESYIDSLVAMASGLLLRAVKHGQSHYIMNTIRGAPNSKAYWVGGSTVLQDLHSAVMPNLPGPSSMSDASKRRLSEDDDEAASWDKVSASREELSEAAFMDKLSYGDSNVPAPWMESRSPHLRAMDEVREDIRIPFPSDIESVEIWGKCFCETDKYKEENLKYDQLVQRAKHDADCKKYLKWLVDKYGFKPGVTPSDEKITPGKDLARFLQRSGWKAFNSDVAFTRRFA</sequence>
<feature type="region of interest" description="Disordered" evidence="1">
    <location>
        <begin position="1360"/>
        <end position="1387"/>
    </location>
</feature>
<reference evidence="3" key="1">
    <citation type="submission" date="2022-10" db="EMBL/GenBank/DDBJ databases">
        <authorList>
            <person name="Chen Y."/>
            <person name="Dougan E. K."/>
            <person name="Chan C."/>
            <person name="Rhodes N."/>
            <person name="Thang M."/>
        </authorList>
    </citation>
    <scope>NUCLEOTIDE SEQUENCE</scope>
</reference>
<dbReference type="InterPro" id="IPR036397">
    <property type="entry name" value="RNaseH_sf"/>
</dbReference>
<dbReference type="InterPro" id="IPR012337">
    <property type="entry name" value="RNaseH-like_sf"/>
</dbReference>